<dbReference type="InterPro" id="IPR028203">
    <property type="entry name" value="PSII_CF48-like_dom"/>
</dbReference>
<evidence type="ECO:0000256" key="2">
    <source>
        <dbReference type="ARBA" id="ARBA00023276"/>
    </source>
</evidence>
<dbReference type="SUPFAM" id="SSF110296">
    <property type="entry name" value="Oligoxyloglucan reducing end-specific cellobiohydrolase"/>
    <property type="match status" value="1"/>
</dbReference>
<dbReference type="Proteomes" id="UP000664698">
    <property type="component" value="Unassembled WGS sequence"/>
</dbReference>
<accession>A0ABS3BSQ0</accession>
<reference evidence="5 6" key="1">
    <citation type="submission" date="2021-03" db="EMBL/GenBank/DDBJ databases">
        <title>novel species isolated from a fishpond in China.</title>
        <authorList>
            <person name="Lu H."/>
            <person name="Cai Z."/>
        </authorList>
    </citation>
    <scope>NUCLEOTIDE SEQUENCE [LARGE SCALE GENOMIC DNA]</scope>
    <source>
        <strain evidence="5 6">JCM 31546</strain>
    </source>
</reference>
<name>A0ABS3BSQ0_9BACT</name>
<evidence type="ECO:0000256" key="3">
    <source>
        <dbReference type="SAM" id="SignalP"/>
    </source>
</evidence>
<keyword evidence="1" id="KW-0602">Photosynthesis</keyword>
<sequence>MIKQFFLAIGLLWACFAHAQNPQWKEINTPVKASLRGLSPVSDQICWASGSGGTWLKTIDGGLTWEYGVIAGLDTVDFRSIQAFDAQTAVAASAGQPAVIYRTEDGGKTWGKVHQEGDLAFFDGIAFSGTNTGYVIGDPVDGKWMILETSDGGRSWKSLASSPDAEAGEAAFAASASSLTVGKDGLVLGTGGSVSNLHLYDFKTMSWSKMKTPMIQGQPSEGIFAIAQVGNAIIAVGGDYTKLEQRERHAFIYKNAAFSFPESMPLGYRSGIAFWEKNNLILAVGPSGSDLSSDEGKNWENFSTTGYHAVKVSSDQKAIWASGSSGRIGILVK</sequence>
<feature type="chain" id="PRO_5047407862" evidence="3">
    <location>
        <begin position="20"/>
        <end position="333"/>
    </location>
</feature>
<evidence type="ECO:0000259" key="4">
    <source>
        <dbReference type="Pfam" id="PF14870"/>
    </source>
</evidence>
<dbReference type="PANTHER" id="PTHR47199">
    <property type="entry name" value="PHOTOSYSTEM II STABILITY/ASSEMBLY FACTOR HCF136, CHLOROPLASTIC"/>
    <property type="match status" value="1"/>
</dbReference>
<dbReference type="PANTHER" id="PTHR47199:SF2">
    <property type="entry name" value="PHOTOSYSTEM II STABILITY_ASSEMBLY FACTOR HCF136, CHLOROPLASTIC"/>
    <property type="match status" value="1"/>
</dbReference>
<dbReference type="InterPro" id="IPR015943">
    <property type="entry name" value="WD40/YVTN_repeat-like_dom_sf"/>
</dbReference>
<proteinExistence type="predicted"/>
<organism evidence="5 6">
    <name type="scientific">Algoriphagus aestuariicola</name>
    <dbReference type="NCBI Taxonomy" id="1852016"/>
    <lineage>
        <taxon>Bacteria</taxon>
        <taxon>Pseudomonadati</taxon>
        <taxon>Bacteroidota</taxon>
        <taxon>Cytophagia</taxon>
        <taxon>Cytophagales</taxon>
        <taxon>Cyclobacteriaceae</taxon>
        <taxon>Algoriphagus</taxon>
    </lineage>
</organism>
<protein>
    <submittedName>
        <fullName evidence="5">Photosystem II stability/assembly factor-like protein</fullName>
    </submittedName>
</protein>
<dbReference type="EMBL" id="JAFKCW010000003">
    <property type="protein sequence ID" value="MBN7802100.1"/>
    <property type="molecule type" value="Genomic_DNA"/>
</dbReference>
<comment type="caution">
    <text evidence="5">The sequence shown here is derived from an EMBL/GenBank/DDBJ whole genome shotgun (WGS) entry which is preliminary data.</text>
</comment>
<dbReference type="Pfam" id="PF14870">
    <property type="entry name" value="PSII_BNR"/>
    <property type="match status" value="1"/>
</dbReference>
<feature type="domain" description="Photosynthesis system II assembly factor Ycf48/Hcf136-like" evidence="4">
    <location>
        <begin position="19"/>
        <end position="116"/>
    </location>
</feature>
<evidence type="ECO:0000313" key="6">
    <source>
        <dbReference type="Proteomes" id="UP000664698"/>
    </source>
</evidence>
<evidence type="ECO:0000256" key="1">
    <source>
        <dbReference type="ARBA" id="ARBA00022531"/>
    </source>
</evidence>
<evidence type="ECO:0000313" key="5">
    <source>
        <dbReference type="EMBL" id="MBN7802100.1"/>
    </source>
</evidence>
<gene>
    <name evidence="5" type="ORF">J0A67_14595</name>
</gene>
<keyword evidence="3" id="KW-0732">Signal</keyword>
<dbReference type="RefSeq" id="WP_206570100.1">
    <property type="nucleotide sequence ID" value="NZ_JAFKCW010000003.1"/>
</dbReference>
<feature type="signal peptide" evidence="3">
    <location>
        <begin position="1"/>
        <end position="19"/>
    </location>
</feature>
<dbReference type="Gene3D" id="2.130.10.10">
    <property type="entry name" value="YVTN repeat-like/Quinoprotein amine dehydrogenase"/>
    <property type="match status" value="1"/>
</dbReference>
<keyword evidence="2" id="KW-0604">Photosystem II</keyword>
<keyword evidence="6" id="KW-1185">Reference proteome</keyword>